<evidence type="ECO:0000256" key="6">
    <source>
        <dbReference type="ARBA" id="ARBA00023295"/>
    </source>
</evidence>
<protein>
    <recommendedName>
        <fullName evidence="3">cellulase</fullName>
        <ecNumber evidence="3">3.2.1.4</ecNumber>
    </recommendedName>
</protein>
<evidence type="ECO:0000313" key="8">
    <source>
        <dbReference type="EMBL" id="KAA5540616.1"/>
    </source>
</evidence>
<sequence length="437" mass="49318">MLYYILPVRYRLALLIILAGAIFLGSCAKVDTAVKANANAGKGAYATKKYRNLFEENGFATADINRKIEAAYQQLFHGDSASQAIYFMAGQNANGPKAYVADVYHNDIRSEGMSYGMMIAVQLNKKAEFDALWNYALTHMYVSNPNHPAEGYFAWSLKRDGTPNSETPAPDGEEYFLTALYFASGRWGNGEGIYNYKAWADKILTTMRHHPMKTGPTKNGTQTVGNMVNEERKMILFVPQGAGRNFSDPSYHLPAFYELWAKWGPENDRAFWAAAADTSRNYFQRATHPKTGLSSDYADFDGKPVTVRFNANAHHFAYDSWRTAMNWSVDWAWWQKDPREQILSNRIQSFFASEGINNYGQIYTVDGKKMGNSHTTGLIATNATASLAATHPLAKDFVKALWQEPIPDQLGERYYDGLLYLMSLLHCSGQFRIYEPR</sequence>
<dbReference type="EMBL" id="VWSF01000026">
    <property type="protein sequence ID" value="KAA5540616.1"/>
    <property type="molecule type" value="Genomic_DNA"/>
</dbReference>
<comment type="catalytic activity">
    <reaction evidence="1">
        <text>Endohydrolysis of (1-&gt;4)-beta-D-glucosidic linkages in cellulose, lichenin and cereal beta-D-glucans.</text>
        <dbReference type="EC" id="3.2.1.4"/>
    </reaction>
</comment>
<evidence type="ECO:0000256" key="7">
    <source>
        <dbReference type="ARBA" id="ARBA00023326"/>
    </source>
</evidence>
<evidence type="ECO:0000256" key="4">
    <source>
        <dbReference type="ARBA" id="ARBA00022801"/>
    </source>
</evidence>
<keyword evidence="4 8" id="KW-0378">Hydrolase</keyword>
<dbReference type="InterPro" id="IPR012341">
    <property type="entry name" value="6hp_glycosidase-like_sf"/>
</dbReference>
<keyword evidence="6" id="KW-0326">Glycosidase</keyword>
<reference evidence="8 9" key="1">
    <citation type="submission" date="2019-09" db="EMBL/GenBank/DDBJ databases">
        <title>Genome sequence and assembly of Adhaeribacter sp.</title>
        <authorList>
            <person name="Chhetri G."/>
        </authorList>
    </citation>
    <scope>NUCLEOTIDE SEQUENCE [LARGE SCALE GENOMIC DNA]</scope>
    <source>
        <strain evidence="8 9">DK36</strain>
    </source>
</reference>
<keyword evidence="9" id="KW-1185">Reference proteome</keyword>
<dbReference type="Proteomes" id="UP000323426">
    <property type="component" value="Unassembled WGS sequence"/>
</dbReference>
<dbReference type="GO" id="GO:0030245">
    <property type="term" value="P:cellulose catabolic process"/>
    <property type="evidence" value="ECO:0007669"/>
    <property type="project" value="UniProtKB-KW"/>
</dbReference>
<evidence type="ECO:0000313" key="9">
    <source>
        <dbReference type="Proteomes" id="UP000323426"/>
    </source>
</evidence>
<comment type="similarity">
    <text evidence="2">Belongs to the glycosyl hydrolase 8 (cellulase D) family.</text>
</comment>
<dbReference type="AlphaFoldDB" id="A0A5M6D0N8"/>
<keyword evidence="5" id="KW-0136">Cellulose degradation</keyword>
<dbReference type="EC" id="3.2.1.4" evidence="3"/>
<evidence type="ECO:0000256" key="1">
    <source>
        <dbReference type="ARBA" id="ARBA00000966"/>
    </source>
</evidence>
<dbReference type="Pfam" id="PF01270">
    <property type="entry name" value="Glyco_hydro_8"/>
    <property type="match status" value="1"/>
</dbReference>
<comment type="caution">
    <text evidence="8">The sequence shown here is derived from an EMBL/GenBank/DDBJ whole genome shotgun (WGS) entry which is preliminary data.</text>
</comment>
<evidence type="ECO:0000256" key="2">
    <source>
        <dbReference type="ARBA" id="ARBA00009209"/>
    </source>
</evidence>
<proteinExistence type="inferred from homology"/>
<dbReference type="InterPro" id="IPR008928">
    <property type="entry name" value="6-hairpin_glycosidase_sf"/>
</dbReference>
<evidence type="ECO:0000256" key="3">
    <source>
        <dbReference type="ARBA" id="ARBA00012601"/>
    </source>
</evidence>
<keyword evidence="7" id="KW-0119">Carbohydrate metabolism</keyword>
<accession>A0A5M6D0N8</accession>
<organism evidence="8 9">
    <name type="scientific">Adhaeribacter rhizoryzae</name>
    <dbReference type="NCBI Taxonomy" id="2607907"/>
    <lineage>
        <taxon>Bacteria</taxon>
        <taxon>Pseudomonadati</taxon>
        <taxon>Bacteroidota</taxon>
        <taxon>Cytophagia</taxon>
        <taxon>Cytophagales</taxon>
        <taxon>Hymenobacteraceae</taxon>
        <taxon>Adhaeribacter</taxon>
    </lineage>
</organism>
<dbReference type="GO" id="GO:0008810">
    <property type="term" value="F:cellulase activity"/>
    <property type="evidence" value="ECO:0007669"/>
    <property type="project" value="UniProtKB-EC"/>
</dbReference>
<dbReference type="InterPro" id="IPR002037">
    <property type="entry name" value="Glyco_hydro_8"/>
</dbReference>
<dbReference type="SUPFAM" id="SSF48208">
    <property type="entry name" value="Six-hairpin glycosidases"/>
    <property type="match status" value="1"/>
</dbReference>
<dbReference type="PRINTS" id="PR00735">
    <property type="entry name" value="GLHYDRLASE8"/>
</dbReference>
<name>A0A5M6D0N8_9BACT</name>
<dbReference type="Gene3D" id="1.50.10.10">
    <property type="match status" value="1"/>
</dbReference>
<keyword evidence="7" id="KW-0624">Polysaccharide degradation</keyword>
<evidence type="ECO:0000256" key="5">
    <source>
        <dbReference type="ARBA" id="ARBA00023001"/>
    </source>
</evidence>
<gene>
    <name evidence="8" type="ORF">F0145_22385</name>
</gene>